<reference evidence="5 6" key="1">
    <citation type="submission" date="2018-03" db="EMBL/GenBank/DDBJ databases">
        <title>Rhodobacter veldkampii.</title>
        <authorList>
            <person name="Meyer T.E."/>
            <person name="Miller S."/>
            <person name="Lodha T."/>
            <person name="Gandham S."/>
            <person name="Chintalapati S."/>
            <person name="Chintalapati V.R."/>
        </authorList>
    </citation>
    <scope>NUCLEOTIDE SEQUENCE [LARGE SCALE GENOMIC DNA]</scope>
    <source>
        <strain evidence="5 6">DSM 11550</strain>
    </source>
</reference>
<dbReference type="OrthoDB" id="9808602at2"/>
<dbReference type="AlphaFoldDB" id="A0A2T4JJB5"/>
<evidence type="ECO:0000256" key="3">
    <source>
        <dbReference type="SAM" id="Phobius"/>
    </source>
</evidence>
<keyword evidence="2" id="KW-0270">Exopolysaccharide synthesis</keyword>
<comment type="caution">
    <text evidence="5">The sequence shown here is derived from an EMBL/GenBank/DDBJ whole genome shotgun (WGS) entry which is preliminary data.</text>
</comment>
<dbReference type="GO" id="GO:0016780">
    <property type="term" value="F:phosphotransferase activity, for other substituted phosphate groups"/>
    <property type="evidence" value="ECO:0007669"/>
    <property type="project" value="TreeGrafter"/>
</dbReference>
<keyword evidence="3" id="KW-0812">Transmembrane</keyword>
<accession>A0A2T4JJB5</accession>
<keyword evidence="3" id="KW-1133">Transmembrane helix</keyword>
<dbReference type="InterPro" id="IPR003362">
    <property type="entry name" value="Bact_transf"/>
</dbReference>
<evidence type="ECO:0000259" key="4">
    <source>
        <dbReference type="Pfam" id="PF02397"/>
    </source>
</evidence>
<feature type="domain" description="Bacterial sugar transferase" evidence="4">
    <location>
        <begin position="30"/>
        <end position="221"/>
    </location>
</feature>
<evidence type="ECO:0000256" key="2">
    <source>
        <dbReference type="ARBA" id="ARBA00023169"/>
    </source>
</evidence>
<comment type="similarity">
    <text evidence="1">Belongs to the bacterial sugar transferase family.</text>
</comment>
<gene>
    <name evidence="5" type="ORF">C5F46_06375</name>
</gene>
<dbReference type="Proteomes" id="UP000241899">
    <property type="component" value="Unassembled WGS sequence"/>
</dbReference>
<dbReference type="Pfam" id="PF02397">
    <property type="entry name" value="Bac_transf"/>
    <property type="match status" value="1"/>
</dbReference>
<evidence type="ECO:0000256" key="1">
    <source>
        <dbReference type="ARBA" id="ARBA00006464"/>
    </source>
</evidence>
<name>A0A2T4JJB5_9RHOB</name>
<evidence type="ECO:0000313" key="5">
    <source>
        <dbReference type="EMBL" id="PTE17999.1"/>
    </source>
</evidence>
<proteinExistence type="inferred from homology"/>
<organism evidence="5 6">
    <name type="scientific">Phaeovulum veldkampii DSM 11550</name>
    <dbReference type="NCBI Taxonomy" id="1185920"/>
    <lineage>
        <taxon>Bacteria</taxon>
        <taxon>Pseudomonadati</taxon>
        <taxon>Pseudomonadota</taxon>
        <taxon>Alphaproteobacteria</taxon>
        <taxon>Rhodobacterales</taxon>
        <taxon>Paracoccaceae</taxon>
        <taxon>Phaeovulum</taxon>
    </lineage>
</organism>
<dbReference type="PANTHER" id="PTHR30576:SF10">
    <property type="entry name" value="SLL5057 PROTEIN"/>
    <property type="match status" value="1"/>
</dbReference>
<sequence>MTLTFDASPGVDDGAATVSIRANRHFGPGKRLFDILLCLVILPVVALVTTVLWALVRADGGPGFFCQTRVGRGGRPFRCWKLRSMAVDAETRLTQLCADDPALAREWHNRQKLENDPRVTRIGAFLRRTSLDELPQIWNILRGDMSLVGPRPFMPSQERLYAEAGGRAYFLIRPGVTGPWQVDGRSTTRFVDRVRFDEGYYASASALTDLALLIRTAGVVVRMTGR</sequence>
<dbReference type="PANTHER" id="PTHR30576">
    <property type="entry name" value="COLANIC BIOSYNTHESIS UDP-GLUCOSE LIPID CARRIER TRANSFERASE"/>
    <property type="match status" value="1"/>
</dbReference>
<keyword evidence="6" id="KW-1185">Reference proteome</keyword>
<protein>
    <submittedName>
        <fullName evidence="5">Exopolysaccharide biosynthesis protein</fullName>
    </submittedName>
</protein>
<keyword evidence="3" id="KW-0472">Membrane</keyword>
<dbReference type="RefSeq" id="WP_107324529.1">
    <property type="nucleotide sequence ID" value="NZ_NHSP01000078.1"/>
</dbReference>
<feature type="transmembrane region" description="Helical" evidence="3">
    <location>
        <begin position="32"/>
        <end position="56"/>
    </location>
</feature>
<dbReference type="GO" id="GO:0000271">
    <property type="term" value="P:polysaccharide biosynthetic process"/>
    <property type="evidence" value="ECO:0007669"/>
    <property type="project" value="UniProtKB-KW"/>
</dbReference>
<dbReference type="EMBL" id="PZKF01000011">
    <property type="protein sequence ID" value="PTE17999.1"/>
    <property type="molecule type" value="Genomic_DNA"/>
</dbReference>
<evidence type="ECO:0000313" key="6">
    <source>
        <dbReference type="Proteomes" id="UP000241899"/>
    </source>
</evidence>